<dbReference type="AlphaFoldDB" id="M2XNJ3"/>
<dbReference type="GeneID" id="17090380"/>
<dbReference type="Pfam" id="PF01388">
    <property type="entry name" value="ARID"/>
    <property type="match status" value="1"/>
</dbReference>
<dbReference type="OrthoDB" id="2219495at2759"/>
<dbReference type="InterPro" id="IPR001613">
    <property type="entry name" value="Flavin_amine_oxidase"/>
</dbReference>
<keyword evidence="5" id="KW-0285">Flavoprotein</keyword>
<dbReference type="Gene3D" id="1.10.150.60">
    <property type="entry name" value="ARID DNA-binding domain"/>
    <property type="match status" value="1"/>
</dbReference>
<dbReference type="CDD" id="cd16100">
    <property type="entry name" value="ARID"/>
    <property type="match status" value="1"/>
</dbReference>
<organism evidence="8 9">
    <name type="scientific">Galdieria sulphuraria</name>
    <name type="common">Red alga</name>
    <dbReference type="NCBI Taxonomy" id="130081"/>
    <lineage>
        <taxon>Eukaryota</taxon>
        <taxon>Rhodophyta</taxon>
        <taxon>Bangiophyceae</taxon>
        <taxon>Galdieriales</taxon>
        <taxon>Galdieriaceae</taxon>
        <taxon>Galdieria</taxon>
    </lineage>
</organism>
<dbReference type="SMART" id="SM01014">
    <property type="entry name" value="ARID"/>
    <property type="match status" value="1"/>
</dbReference>
<dbReference type="InterPro" id="IPR036188">
    <property type="entry name" value="FAD/NAD-bd_sf"/>
</dbReference>
<dbReference type="PANTHER" id="PTHR10742">
    <property type="entry name" value="FLAVIN MONOAMINE OXIDASE"/>
    <property type="match status" value="1"/>
</dbReference>
<dbReference type="InterPro" id="IPR002937">
    <property type="entry name" value="Amino_oxidase"/>
</dbReference>
<dbReference type="EMBL" id="KB454490">
    <property type="protein sequence ID" value="EME31757.1"/>
    <property type="molecule type" value="Genomic_DNA"/>
</dbReference>
<dbReference type="Pfam" id="PF01593">
    <property type="entry name" value="Amino_oxidase"/>
    <property type="match status" value="1"/>
</dbReference>
<dbReference type="Gene3D" id="1.10.10.10">
    <property type="entry name" value="Winged helix-like DNA-binding domain superfamily/Winged helix DNA-binding domain"/>
    <property type="match status" value="1"/>
</dbReference>
<dbReference type="RefSeq" id="XP_005708277.1">
    <property type="nucleotide sequence ID" value="XM_005708220.1"/>
</dbReference>
<dbReference type="InterPro" id="IPR009057">
    <property type="entry name" value="Homeodomain-like_sf"/>
</dbReference>
<dbReference type="PANTHER" id="PTHR10742:SF386">
    <property type="entry name" value="LYSINE-SPECIFIC HISTONE DEMETHYLASE 1A"/>
    <property type="match status" value="1"/>
</dbReference>
<dbReference type="GO" id="GO:0016491">
    <property type="term" value="F:oxidoreductase activity"/>
    <property type="evidence" value="ECO:0007669"/>
    <property type="project" value="UniProtKB-KW"/>
</dbReference>
<dbReference type="OMA" id="PYVFWGE"/>
<keyword evidence="5" id="KW-0274">FAD</keyword>
<dbReference type="PROSITE" id="PS50934">
    <property type="entry name" value="SWIRM"/>
    <property type="match status" value="1"/>
</dbReference>
<dbReference type="Pfam" id="PF04433">
    <property type="entry name" value="SWIRM"/>
    <property type="match status" value="1"/>
</dbReference>
<feature type="domain" description="SWIRM" evidence="6">
    <location>
        <begin position="161"/>
        <end position="253"/>
    </location>
</feature>
<dbReference type="Proteomes" id="UP000030680">
    <property type="component" value="Unassembled WGS sequence"/>
</dbReference>
<reference evidence="9" key="1">
    <citation type="journal article" date="2013" name="Science">
        <title>Gene transfer from bacteria and archaea facilitated evolution of an extremophilic eukaryote.</title>
        <authorList>
            <person name="Schonknecht G."/>
            <person name="Chen W.H."/>
            <person name="Ternes C.M."/>
            <person name="Barbier G.G."/>
            <person name="Shrestha R.P."/>
            <person name="Stanke M."/>
            <person name="Brautigam A."/>
            <person name="Baker B.J."/>
            <person name="Banfield J.F."/>
            <person name="Garavito R.M."/>
            <person name="Carr K."/>
            <person name="Wilkerson C."/>
            <person name="Rensing S.A."/>
            <person name="Gagneul D."/>
            <person name="Dickenson N.E."/>
            <person name="Oesterhelt C."/>
            <person name="Lercher M.J."/>
            <person name="Weber A.P."/>
        </authorList>
    </citation>
    <scope>NUCLEOTIDE SEQUENCE [LARGE SCALE GENOMIC DNA]</scope>
    <source>
        <strain evidence="9">074W</strain>
    </source>
</reference>
<dbReference type="STRING" id="130081.M2XNJ3"/>
<dbReference type="SUPFAM" id="SSF51905">
    <property type="entry name" value="FAD/NAD(P)-binding domain"/>
    <property type="match status" value="1"/>
</dbReference>
<dbReference type="InterPro" id="IPR007526">
    <property type="entry name" value="SWIRM"/>
</dbReference>
<evidence type="ECO:0000259" key="7">
    <source>
        <dbReference type="PROSITE" id="PS51011"/>
    </source>
</evidence>
<name>M2XNJ3_GALSU</name>
<feature type="binding site" evidence="4">
    <location>
        <begin position="293"/>
        <end position="294"/>
    </location>
    <ligand>
        <name>FAD</name>
        <dbReference type="ChEBI" id="CHEBI:57692"/>
    </ligand>
</feature>
<dbReference type="SUPFAM" id="SSF46689">
    <property type="entry name" value="Homeodomain-like"/>
    <property type="match status" value="1"/>
</dbReference>
<dbReference type="eggNOG" id="KOG0029">
    <property type="taxonomic scope" value="Eukaryota"/>
</dbReference>
<protein>
    <recommendedName>
        <fullName evidence="5">Amine oxidase</fullName>
        <ecNumber evidence="5">1.4.3.-</ecNumber>
    </recommendedName>
</protein>
<dbReference type="Gene3D" id="3.50.50.60">
    <property type="entry name" value="FAD/NAD(P)-binding domain"/>
    <property type="match status" value="1"/>
</dbReference>
<dbReference type="SUPFAM" id="SSF46774">
    <property type="entry name" value="ARID-like"/>
    <property type="match status" value="1"/>
</dbReference>
<accession>M2XNJ3</accession>
<evidence type="ECO:0000256" key="2">
    <source>
        <dbReference type="ARBA" id="ARBA00005995"/>
    </source>
</evidence>
<comment type="cofactor">
    <cofactor evidence="1 5">
        <name>FAD</name>
        <dbReference type="ChEBI" id="CHEBI:57692"/>
    </cofactor>
</comment>
<dbReference type="InterPro" id="IPR001606">
    <property type="entry name" value="ARID_dom"/>
</dbReference>
<proteinExistence type="inferred from homology"/>
<feature type="domain" description="ARID" evidence="7">
    <location>
        <begin position="11"/>
        <end position="103"/>
    </location>
</feature>
<dbReference type="PROSITE" id="PS51011">
    <property type="entry name" value="ARID"/>
    <property type="match status" value="1"/>
</dbReference>
<sequence length="758" mass="86345">MPCSDDPLARLYGRNALEDTLELLWKKQGKPGKRRPRCGNRELDLYVFFESVRSFGGISKVHQNRLMQPIAELLRLSLTATSSGYSLRLIYLKWLKPYEKELEQAIDESYRKINIACESGRQWPECIWSKDARLPRKRSRWKQSGMRVCSEDVQQENLTEAEKAAVFSRLSVNEMEPEEQVEFASLLDLPDLFLDIRNHILRLWYRDVSHRTSCSDVLSTVPKRYHDLTKDIFIYLVRQGLINFGFLGKNQFPILSGEQMEKVPHVVIVGAGIAGLAAARQLCSLGVKVSIFEARDRLGGRIYTRMSLNNTPIELGAMLVTGVQQNPLNTLCRQLNLILEVVQEDCPLYDVNGCLVPKELDILAEDIFNDALEETSKMRNLYKNQRHVSLGSILKKLLEEKLMIFRQTLEANDCMKLTTLRRLVQWHIANLEYACAADLENVSLFDWDQDDPWALEGEHAIVQGGFSQLVEGLARGFEKIGHDMDNRSRNPCIFLRHEVKVIKWSSKKKSVDRGTKSVSKKDSVIVKVQTPRASMKEVSCDCVLITVPLGVLKERSISFYPDLPIWKQEAIDSLGFGGLNKVCLVFEELFWKHSIFGALTDSSNQRGEFYIFWDMTKCSGQTPVLVTMICEPFVGRNEIADNHICVQRAMNILRRIFPNAPEPKESFVTRWSGDKYAGGAYSYIGVNSTSKTYDLMAENVGDVLYFAGEATNGRYPTTCAGAFFSGLREAGKIMKHLQLDILQLENTQKRRKVSIFGR</sequence>
<feature type="binding site" evidence="4">
    <location>
        <position position="499"/>
    </location>
    <ligand>
        <name>FAD</name>
        <dbReference type="ChEBI" id="CHEBI:57692"/>
    </ligand>
</feature>
<dbReference type="Gene3D" id="3.90.660.10">
    <property type="match status" value="1"/>
</dbReference>
<keyword evidence="3 5" id="KW-0560">Oxidoreductase</keyword>
<keyword evidence="9" id="KW-1185">Reference proteome</keyword>
<dbReference type="GO" id="GO:0003677">
    <property type="term" value="F:DNA binding"/>
    <property type="evidence" value="ECO:0007669"/>
    <property type="project" value="InterPro"/>
</dbReference>
<dbReference type="KEGG" id="gsl:Gasu_11320"/>
<dbReference type="SMART" id="SM00501">
    <property type="entry name" value="BRIGHT"/>
    <property type="match status" value="1"/>
</dbReference>
<evidence type="ECO:0000256" key="5">
    <source>
        <dbReference type="RuleBase" id="RU362067"/>
    </source>
</evidence>
<dbReference type="InterPro" id="IPR050281">
    <property type="entry name" value="Flavin_monoamine_oxidase"/>
</dbReference>
<evidence type="ECO:0000313" key="9">
    <source>
        <dbReference type="Proteomes" id="UP000030680"/>
    </source>
</evidence>
<comment type="similarity">
    <text evidence="2 5">Belongs to the flavin monoamine oxidase family.</text>
</comment>
<dbReference type="InterPro" id="IPR036431">
    <property type="entry name" value="ARID_dom_sf"/>
</dbReference>
<evidence type="ECO:0000256" key="1">
    <source>
        <dbReference type="ARBA" id="ARBA00001974"/>
    </source>
</evidence>
<evidence type="ECO:0000313" key="8">
    <source>
        <dbReference type="EMBL" id="EME31757.1"/>
    </source>
</evidence>
<dbReference type="EC" id="1.4.3.-" evidence="5"/>
<dbReference type="PRINTS" id="PR00757">
    <property type="entry name" value="AMINEOXDASEF"/>
</dbReference>
<dbReference type="Gramene" id="EME31757">
    <property type="protein sequence ID" value="EME31757"/>
    <property type="gene ID" value="Gasu_11320"/>
</dbReference>
<gene>
    <name evidence="8" type="ORF">Gasu_11320</name>
</gene>
<evidence type="ECO:0000256" key="3">
    <source>
        <dbReference type="ARBA" id="ARBA00023002"/>
    </source>
</evidence>
<evidence type="ECO:0000256" key="4">
    <source>
        <dbReference type="PIRSR" id="PIRSR601613-1"/>
    </source>
</evidence>
<dbReference type="SUPFAM" id="SSF54373">
    <property type="entry name" value="FAD-linked reductases, C-terminal domain"/>
    <property type="match status" value="1"/>
</dbReference>
<evidence type="ECO:0000259" key="6">
    <source>
        <dbReference type="PROSITE" id="PS50934"/>
    </source>
</evidence>
<dbReference type="InterPro" id="IPR036388">
    <property type="entry name" value="WH-like_DNA-bd_sf"/>
</dbReference>